<gene>
    <name evidence="1" type="ORF">TTHERM_001527451</name>
</gene>
<protein>
    <submittedName>
        <fullName evidence="1">Uncharacterized protein</fullName>
    </submittedName>
</protein>
<sequence>MMEKKLLLKYQIMDQLKRKKEIQNNQQEHQIIWLLKQYYLLRRKDQNMVIRQMFGLLDQIYLKCLLASKYLKAIKNRFLIHLFTIIQQIGDKMPFKRSQKKT</sequence>
<evidence type="ECO:0000313" key="2">
    <source>
        <dbReference type="Proteomes" id="UP000009168"/>
    </source>
</evidence>
<proteinExistence type="predicted"/>
<dbReference type="RefSeq" id="XP_012655869.1">
    <property type="nucleotide sequence ID" value="XM_012800415.1"/>
</dbReference>
<accession>W7WXN1</accession>
<dbReference type="GeneID" id="24442427"/>
<dbReference type="EMBL" id="GG662394">
    <property type="protein sequence ID" value="EWS71595.1"/>
    <property type="molecule type" value="Genomic_DNA"/>
</dbReference>
<dbReference type="KEGG" id="tet:TTHERM_001527451"/>
<evidence type="ECO:0000313" key="1">
    <source>
        <dbReference type="EMBL" id="EWS71595.1"/>
    </source>
</evidence>
<dbReference type="Proteomes" id="UP000009168">
    <property type="component" value="Unassembled WGS sequence"/>
</dbReference>
<organism evidence="1 2">
    <name type="scientific">Tetrahymena thermophila (strain SB210)</name>
    <dbReference type="NCBI Taxonomy" id="312017"/>
    <lineage>
        <taxon>Eukaryota</taxon>
        <taxon>Sar</taxon>
        <taxon>Alveolata</taxon>
        <taxon>Ciliophora</taxon>
        <taxon>Intramacronucleata</taxon>
        <taxon>Oligohymenophorea</taxon>
        <taxon>Hymenostomatida</taxon>
        <taxon>Tetrahymenina</taxon>
        <taxon>Tetrahymenidae</taxon>
        <taxon>Tetrahymena</taxon>
    </lineage>
</organism>
<dbReference type="AlphaFoldDB" id="W7WXN1"/>
<name>W7WXN1_TETTS</name>
<dbReference type="InParanoid" id="W7WXN1"/>
<reference evidence="2" key="1">
    <citation type="journal article" date="2006" name="PLoS Biol.">
        <title>Macronuclear genome sequence of the ciliate Tetrahymena thermophila, a model eukaryote.</title>
        <authorList>
            <person name="Eisen J.A."/>
            <person name="Coyne R.S."/>
            <person name="Wu M."/>
            <person name="Wu D."/>
            <person name="Thiagarajan M."/>
            <person name="Wortman J.R."/>
            <person name="Badger J.H."/>
            <person name="Ren Q."/>
            <person name="Amedeo P."/>
            <person name="Jones K.M."/>
            <person name="Tallon L.J."/>
            <person name="Delcher A.L."/>
            <person name="Salzberg S.L."/>
            <person name="Silva J.C."/>
            <person name="Haas B.J."/>
            <person name="Majoros W.H."/>
            <person name="Farzad M."/>
            <person name="Carlton J.M."/>
            <person name="Smith R.K. Jr."/>
            <person name="Garg J."/>
            <person name="Pearlman R.E."/>
            <person name="Karrer K.M."/>
            <person name="Sun L."/>
            <person name="Manning G."/>
            <person name="Elde N.C."/>
            <person name="Turkewitz A.P."/>
            <person name="Asai D.J."/>
            <person name="Wilkes D.E."/>
            <person name="Wang Y."/>
            <person name="Cai H."/>
            <person name="Collins K."/>
            <person name="Stewart B.A."/>
            <person name="Lee S.R."/>
            <person name="Wilamowska K."/>
            <person name="Weinberg Z."/>
            <person name="Ruzzo W.L."/>
            <person name="Wloga D."/>
            <person name="Gaertig J."/>
            <person name="Frankel J."/>
            <person name="Tsao C.-C."/>
            <person name="Gorovsky M.A."/>
            <person name="Keeling P.J."/>
            <person name="Waller R.F."/>
            <person name="Patron N.J."/>
            <person name="Cherry J.M."/>
            <person name="Stover N.A."/>
            <person name="Krieger C.J."/>
            <person name="del Toro C."/>
            <person name="Ryder H.F."/>
            <person name="Williamson S.C."/>
            <person name="Barbeau R.A."/>
            <person name="Hamilton E.P."/>
            <person name="Orias E."/>
        </authorList>
    </citation>
    <scope>NUCLEOTIDE SEQUENCE [LARGE SCALE GENOMIC DNA]</scope>
    <source>
        <strain evidence="2">SB210</strain>
    </source>
</reference>
<keyword evidence="2" id="KW-1185">Reference proteome</keyword>